<accession>A0ABX2TM66</accession>
<proteinExistence type="predicted"/>
<evidence type="ECO:0000313" key="2">
    <source>
        <dbReference type="Proteomes" id="UP000584642"/>
    </source>
</evidence>
<evidence type="ECO:0000313" key="1">
    <source>
        <dbReference type="EMBL" id="NYZ24303.1"/>
    </source>
</evidence>
<organism evidence="1 2">
    <name type="scientific">Azospirillum oleiclasticum</name>
    <dbReference type="NCBI Taxonomy" id="2735135"/>
    <lineage>
        <taxon>Bacteria</taxon>
        <taxon>Pseudomonadati</taxon>
        <taxon>Pseudomonadota</taxon>
        <taxon>Alphaproteobacteria</taxon>
        <taxon>Rhodospirillales</taxon>
        <taxon>Azospirillaceae</taxon>
        <taxon>Azospirillum</taxon>
    </lineage>
</organism>
<evidence type="ECO:0008006" key="3">
    <source>
        <dbReference type="Google" id="ProtNLM"/>
    </source>
</evidence>
<protein>
    <recommendedName>
        <fullName evidence="3">Transposase</fullName>
    </recommendedName>
</protein>
<gene>
    <name evidence="1" type="ORF">HND93_31740</name>
</gene>
<keyword evidence="2" id="KW-1185">Reference proteome</keyword>
<dbReference type="Proteomes" id="UP000584642">
    <property type="component" value="Unassembled WGS sequence"/>
</dbReference>
<reference evidence="1 2" key="1">
    <citation type="submission" date="2020-05" db="EMBL/GenBank/DDBJ databases">
        <title>Azospirillum oleiclasticum sp. nov, a nitrogen-fixing and heavy crude oil-emulsifying bacterium isolated from the crude oil of Yumen Oilfield.</title>
        <authorList>
            <person name="Wu D."/>
            <person name="Cai M."/>
            <person name="Zhang X."/>
        </authorList>
    </citation>
    <scope>NUCLEOTIDE SEQUENCE [LARGE SCALE GENOMIC DNA]</scope>
    <source>
        <strain evidence="1 2">ROY-1-1-2</strain>
    </source>
</reference>
<sequence length="171" mass="19360">MAAIRLGRAVPGRQTVAHHNAEEAEAIQTRLDRMKWRLWHGDVREALIRIEDLVEDLAELESGYLNLARFAKAKTEFATYIRNNLSIIPHYGERRPNDEPISTAFVESTVNVVVGKRFAKKRQMQWTKLGANRLVQIRTRTLDGTLRDTFTAWYPAMATNASSAPVTVNAA</sequence>
<comment type="caution">
    <text evidence="1">The sequence shown here is derived from an EMBL/GenBank/DDBJ whole genome shotgun (WGS) entry which is preliminary data.</text>
</comment>
<dbReference type="EMBL" id="JABFDB010000039">
    <property type="protein sequence ID" value="NYZ24303.1"/>
    <property type="molecule type" value="Genomic_DNA"/>
</dbReference>
<name>A0ABX2TM66_9PROT</name>